<keyword evidence="3" id="KW-1185">Reference proteome</keyword>
<sequence length="113" mass="11487">MGCAGSKHDKGGKAAKKALGKGLMGAAKLAAKVGTSEIGDLVDTENLGEGGELLEGAAKFAAKTAVKAAEKQLQDKDEKKSDHDKEGTDKDNIKAVTKVATTLTSMAIDAATD</sequence>
<reference evidence="2" key="1">
    <citation type="journal article" date="2021" name="Genome Biol. Evol.">
        <title>A High-Quality Reference Genome for a Parasitic Bivalve with Doubly Uniparental Inheritance (Bivalvia: Unionida).</title>
        <authorList>
            <person name="Smith C.H."/>
        </authorList>
    </citation>
    <scope>NUCLEOTIDE SEQUENCE</scope>
    <source>
        <strain evidence="2">CHS0354</strain>
    </source>
</reference>
<evidence type="ECO:0000313" key="2">
    <source>
        <dbReference type="EMBL" id="KAK3588501.1"/>
    </source>
</evidence>
<proteinExistence type="predicted"/>
<evidence type="ECO:0000313" key="3">
    <source>
        <dbReference type="Proteomes" id="UP001195483"/>
    </source>
</evidence>
<reference evidence="2" key="3">
    <citation type="submission" date="2023-05" db="EMBL/GenBank/DDBJ databases">
        <authorList>
            <person name="Smith C.H."/>
        </authorList>
    </citation>
    <scope>NUCLEOTIDE SEQUENCE</scope>
    <source>
        <strain evidence="2">CHS0354</strain>
        <tissue evidence="2">Mantle</tissue>
    </source>
</reference>
<gene>
    <name evidence="2" type="ORF">CHS0354_003529</name>
</gene>
<comment type="caution">
    <text evidence="2">The sequence shown here is derived from an EMBL/GenBank/DDBJ whole genome shotgun (WGS) entry which is preliminary data.</text>
</comment>
<reference evidence="2" key="2">
    <citation type="journal article" date="2021" name="Genome Biol. Evol.">
        <title>Developing a high-quality reference genome for a parasitic bivalve with doubly uniparental inheritance (Bivalvia: Unionida).</title>
        <authorList>
            <person name="Smith C.H."/>
        </authorList>
    </citation>
    <scope>NUCLEOTIDE SEQUENCE</scope>
    <source>
        <strain evidence="2">CHS0354</strain>
        <tissue evidence="2">Mantle</tissue>
    </source>
</reference>
<name>A0AAE0SAV7_9BIVA</name>
<accession>A0AAE0SAV7</accession>
<dbReference type="Proteomes" id="UP001195483">
    <property type="component" value="Unassembled WGS sequence"/>
</dbReference>
<organism evidence="2 3">
    <name type="scientific">Potamilus streckersoni</name>
    <dbReference type="NCBI Taxonomy" id="2493646"/>
    <lineage>
        <taxon>Eukaryota</taxon>
        <taxon>Metazoa</taxon>
        <taxon>Spiralia</taxon>
        <taxon>Lophotrochozoa</taxon>
        <taxon>Mollusca</taxon>
        <taxon>Bivalvia</taxon>
        <taxon>Autobranchia</taxon>
        <taxon>Heteroconchia</taxon>
        <taxon>Palaeoheterodonta</taxon>
        <taxon>Unionida</taxon>
        <taxon>Unionoidea</taxon>
        <taxon>Unionidae</taxon>
        <taxon>Ambleminae</taxon>
        <taxon>Lampsilini</taxon>
        <taxon>Potamilus</taxon>
    </lineage>
</organism>
<dbReference type="EMBL" id="JAEAOA010000280">
    <property type="protein sequence ID" value="KAK3588501.1"/>
    <property type="molecule type" value="Genomic_DNA"/>
</dbReference>
<evidence type="ECO:0000256" key="1">
    <source>
        <dbReference type="SAM" id="MobiDB-lite"/>
    </source>
</evidence>
<dbReference type="AlphaFoldDB" id="A0AAE0SAV7"/>
<feature type="region of interest" description="Disordered" evidence="1">
    <location>
        <begin position="68"/>
        <end position="92"/>
    </location>
</feature>
<protein>
    <submittedName>
        <fullName evidence="2">Uncharacterized protein</fullName>
    </submittedName>
</protein>